<feature type="transmembrane region" description="Helical" evidence="1">
    <location>
        <begin position="230"/>
        <end position="252"/>
    </location>
</feature>
<dbReference type="EMBL" id="LNIX01000007">
    <property type="protein sequence ID" value="OXA51437.1"/>
    <property type="molecule type" value="Genomic_DNA"/>
</dbReference>
<evidence type="ECO:0000313" key="3">
    <source>
        <dbReference type="Proteomes" id="UP000198287"/>
    </source>
</evidence>
<gene>
    <name evidence="2" type="ORF">Fcan01_12989</name>
</gene>
<dbReference type="Proteomes" id="UP000198287">
    <property type="component" value="Unassembled WGS sequence"/>
</dbReference>
<keyword evidence="3" id="KW-1185">Reference proteome</keyword>
<dbReference type="OrthoDB" id="8297494at2759"/>
<evidence type="ECO:0000256" key="1">
    <source>
        <dbReference type="SAM" id="Phobius"/>
    </source>
</evidence>
<feature type="transmembrane region" description="Helical" evidence="1">
    <location>
        <begin position="182"/>
        <end position="200"/>
    </location>
</feature>
<dbReference type="AlphaFoldDB" id="A0A226E391"/>
<accession>A0A226E391</accession>
<organism evidence="2 3">
    <name type="scientific">Folsomia candida</name>
    <name type="common">Springtail</name>
    <dbReference type="NCBI Taxonomy" id="158441"/>
    <lineage>
        <taxon>Eukaryota</taxon>
        <taxon>Metazoa</taxon>
        <taxon>Ecdysozoa</taxon>
        <taxon>Arthropoda</taxon>
        <taxon>Hexapoda</taxon>
        <taxon>Collembola</taxon>
        <taxon>Entomobryomorpha</taxon>
        <taxon>Isotomoidea</taxon>
        <taxon>Isotomidae</taxon>
        <taxon>Proisotominae</taxon>
        <taxon>Folsomia</taxon>
    </lineage>
</organism>
<feature type="transmembrane region" description="Helical" evidence="1">
    <location>
        <begin position="264"/>
        <end position="287"/>
    </location>
</feature>
<sequence>MGLSLRDVHPVCRLQIDGCSGKAMEGVVIIAADLVLLLWSTSWEPNAKVTPVFNALLKLDDDFMKTENIEELVVVSEGLRMVDCMGVAFWPQTLYQQKEWKAGKLDLLIKQLLITITAVSATFPAVNTVRLMVDSCAPPFLGSIVLDCRNCGVSEQNGWTNGRVFLLLVDFHHNNTIMHCGLIYYFFIYLVTIQCILRYLENIEDNVFVSISSYQKLQVMEKLLNDFGRIRILSSAICIGPVVEIVAFFAIIKFHGEIPFPGFLVFPMAFLTAFSGLFVIQMVASLMRIKSQEQLWKWRRNSFIGQPRNYYQRKLNSMQTLKARFSSNFIDTETPLITQNFCLIQTVSLLLMNY</sequence>
<reference evidence="2 3" key="1">
    <citation type="submission" date="2015-12" db="EMBL/GenBank/DDBJ databases">
        <title>The genome of Folsomia candida.</title>
        <authorList>
            <person name="Faddeeva A."/>
            <person name="Derks M.F."/>
            <person name="Anvar Y."/>
            <person name="Smit S."/>
            <person name="Van Straalen N."/>
            <person name="Roelofs D."/>
        </authorList>
    </citation>
    <scope>NUCLEOTIDE SEQUENCE [LARGE SCALE GENOMIC DNA]</scope>
    <source>
        <strain evidence="2 3">VU population</strain>
        <tissue evidence="2">Whole body</tissue>
    </source>
</reference>
<proteinExistence type="predicted"/>
<comment type="caution">
    <text evidence="2">The sequence shown here is derived from an EMBL/GenBank/DDBJ whole genome shotgun (WGS) entry which is preliminary data.</text>
</comment>
<name>A0A226E391_FOLCA</name>
<keyword evidence="1" id="KW-0472">Membrane</keyword>
<keyword evidence="1" id="KW-1133">Transmembrane helix</keyword>
<evidence type="ECO:0000313" key="2">
    <source>
        <dbReference type="EMBL" id="OXA51437.1"/>
    </source>
</evidence>
<protein>
    <submittedName>
        <fullName evidence="2">Uncharacterized protein</fullName>
    </submittedName>
</protein>
<keyword evidence="1" id="KW-0812">Transmembrane</keyword>